<evidence type="ECO:0000313" key="3">
    <source>
        <dbReference type="Proteomes" id="UP000003919"/>
    </source>
</evidence>
<dbReference type="RefSeq" id="WP_008202046.1">
    <property type="nucleotide sequence ID" value="NZ_CM001023.1"/>
</dbReference>
<dbReference type="GO" id="GO:0004519">
    <property type="term" value="F:endonuclease activity"/>
    <property type="evidence" value="ECO:0007669"/>
    <property type="project" value="UniProtKB-KW"/>
</dbReference>
<comment type="caution">
    <text evidence="2">The sequence shown here is derived from an EMBL/GenBank/DDBJ whole genome shotgun (WGS) entry which is preliminary data.</text>
</comment>
<dbReference type="AlphaFoldDB" id="A3I120"/>
<feature type="domain" description="Xylose isomerase-like TIM barrel" evidence="1">
    <location>
        <begin position="44"/>
        <end position="207"/>
    </location>
</feature>
<keyword evidence="3" id="KW-1185">Reference proteome</keyword>
<dbReference type="SUPFAM" id="SSF51658">
    <property type="entry name" value="Xylose isomerase-like"/>
    <property type="match status" value="1"/>
</dbReference>
<dbReference type="Proteomes" id="UP000003919">
    <property type="component" value="Chromosome"/>
</dbReference>
<keyword evidence="2" id="KW-0255">Endonuclease</keyword>
<name>A3I120_9BACT</name>
<dbReference type="EMBL" id="AAXU02000001">
    <property type="protein sequence ID" value="EAZ80166.1"/>
    <property type="molecule type" value="Genomic_DNA"/>
</dbReference>
<gene>
    <name evidence="2" type="ORF">ALPR1_16094</name>
</gene>
<dbReference type="Gene3D" id="3.20.20.150">
    <property type="entry name" value="Divalent-metal-dependent TIM barrel enzymes"/>
    <property type="match status" value="1"/>
</dbReference>
<keyword evidence="2" id="KW-0378">Hydrolase</keyword>
<keyword evidence="2" id="KW-0540">Nuclease</keyword>
<dbReference type="InterPro" id="IPR036237">
    <property type="entry name" value="Xyl_isomerase-like_sf"/>
</dbReference>
<organism evidence="2 3">
    <name type="scientific">Algoriphagus machipongonensis</name>
    <dbReference type="NCBI Taxonomy" id="388413"/>
    <lineage>
        <taxon>Bacteria</taxon>
        <taxon>Pseudomonadati</taxon>
        <taxon>Bacteroidota</taxon>
        <taxon>Cytophagia</taxon>
        <taxon>Cytophagales</taxon>
        <taxon>Cyclobacteriaceae</taxon>
        <taxon>Algoriphagus</taxon>
    </lineage>
</organism>
<proteinExistence type="predicted"/>
<accession>A3I120</accession>
<evidence type="ECO:0000259" key="1">
    <source>
        <dbReference type="Pfam" id="PF01261"/>
    </source>
</evidence>
<protein>
    <submittedName>
        <fullName evidence="2">AP endonuclease, family 2</fullName>
    </submittedName>
</protein>
<sequence length="291" mass="33168">MLKITKLTLILALGLLPFSLLAQKQLMFFQTDWGNQLPMDDFLTKVKADGYDGIEVWMPNSEEARANLKAGLKKHDLKVVFLNGTNRALPYEEALEAYEEGLRYILTWDPVKINNHTGNDFWTVEQNLEFLKIADQISKESGVPIIHETHRGRFSYTLPAAVSMLEVFPSLRYTLDISHWMVVHERLIGKTDSNLQKIMPAVDHIHARVGYAEGPQVNDPAAPEWKNAVEVHLEIWEEIIRNSKDETFTITTEFGPAPYMPTVPFSNVPIADQWAANVYIMNAIKARFSND</sequence>
<evidence type="ECO:0000313" key="2">
    <source>
        <dbReference type="EMBL" id="EAZ80166.1"/>
    </source>
</evidence>
<dbReference type="EMBL" id="CM001023">
    <property type="protein sequence ID" value="EAZ80166.1"/>
    <property type="molecule type" value="Genomic_DNA"/>
</dbReference>
<dbReference type="eggNOG" id="COG1082">
    <property type="taxonomic scope" value="Bacteria"/>
</dbReference>
<reference evidence="2 3" key="1">
    <citation type="journal article" date="2011" name="J. Bacteriol.">
        <title>Complete genome sequence of Algoriphagus sp. PR1, bacterial prey of a colony-forming choanoflagellate.</title>
        <authorList>
            <person name="Alegado R.A."/>
            <person name="Ferriera S."/>
            <person name="Nusbaum C."/>
            <person name="Young S.K."/>
            <person name="Zeng Q."/>
            <person name="Imamovic A."/>
            <person name="Fairclough S.R."/>
            <person name="King N."/>
        </authorList>
    </citation>
    <scope>NUCLEOTIDE SEQUENCE [LARGE SCALE GENOMIC DNA]</scope>
    <source>
        <strain evidence="2 3">PR1</strain>
    </source>
</reference>
<dbReference type="Pfam" id="PF01261">
    <property type="entry name" value="AP_endonuc_2"/>
    <property type="match status" value="1"/>
</dbReference>
<dbReference type="STRING" id="388413.ALPR1_16094"/>
<dbReference type="HOGENOM" id="CLU_073994_0_0_10"/>
<dbReference type="InterPro" id="IPR013022">
    <property type="entry name" value="Xyl_isomerase-like_TIM-brl"/>
</dbReference>